<evidence type="ECO:0000313" key="1">
    <source>
        <dbReference type="EMBL" id="KAL0114507.1"/>
    </source>
</evidence>
<reference evidence="1 2" key="1">
    <citation type="submission" date="2023-03" db="EMBL/GenBank/DDBJ databases">
        <title>High recombination rates correlate with genetic variation in Cardiocondyla obscurior ants.</title>
        <authorList>
            <person name="Errbii M."/>
        </authorList>
    </citation>
    <scope>NUCLEOTIDE SEQUENCE [LARGE SCALE GENOMIC DNA]</scope>
    <source>
        <strain evidence="1">Alpha-2009</strain>
        <tissue evidence="1">Whole body</tissue>
    </source>
</reference>
<keyword evidence="2" id="KW-1185">Reference proteome</keyword>
<dbReference type="EMBL" id="JADYXP020000011">
    <property type="protein sequence ID" value="KAL0114507.1"/>
    <property type="molecule type" value="Genomic_DNA"/>
</dbReference>
<dbReference type="AlphaFoldDB" id="A0AAW2FKN4"/>
<name>A0AAW2FKN4_9HYME</name>
<sequence>MIYRLLPRSATPVNAFLFGPRHLTLPRRGTPFSDLGTFCFASRLHVLRDRMRVRTFHFGPLVWTSSAVYIWYASESETKQIYRIDKRRN</sequence>
<proteinExistence type="predicted"/>
<protein>
    <submittedName>
        <fullName evidence="1">Uncharacterized protein</fullName>
    </submittedName>
</protein>
<dbReference type="Proteomes" id="UP001430953">
    <property type="component" value="Unassembled WGS sequence"/>
</dbReference>
<gene>
    <name evidence="1" type="ORF">PUN28_011644</name>
</gene>
<accession>A0AAW2FKN4</accession>
<comment type="caution">
    <text evidence="1">The sequence shown here is derived from an EMBL/GenBank/DDBJ whole genome shotgun (WGS) entry which is preliminary data.</text>
</comment>
<evidence type="ECO:0000313" key="2">
    <source>
        <dbReference type="Proteomes" id="UP001430953"/>
    </source>
</evidence>
<organism evidence="1 2">
    <name type="scientific">Cardiocondyla obscurior</name>
    <dbReference type="NCBI Taxonomy" id="286306"/>
    <lineage>
        <taxon>Eukaryota</taxon>
        <taxon>Metazoa</taxon>
        <taxon>Ecdysozoa</taxon>
        <taxon>Arthropoda</taxon>
        <taxon>Hexapoda</taxon>
        <taxon>Insecta</taxon>
        <taxon>Pterygota</taxon>
        <taxon>Neoptera</taxon>
        <taxon>Endopterygota</taxon>
        <taxon>Hymenoptera</taxon>
        <taxon>Apocrita</taxon>
        <taxon>Aculeata</taxon>
        <taxon>Formicoidea</taxon>
        <taxon>Formicidae</taxon>
        <taxon>Myrmicinae</taxon>
        <taxon>Cardiocondyla</taxon>
    </lineage>
</organism>